<accession>A0ABT1BIW7</accession>
<name>A0ABT1BIW7_9BURK</name>
<comment type="caution">
    <text evidence="2">The sequence shown here is derived from an EMBL/GenBank/DDBJ whole genome shotgun (WGS) entry which is preliminary data.</text>
</comment>
<sequence length="102" mass="10864">MTSHPSLTLALGLGWLLPLALTVPGAARAQDQAEVAPSKIIGNRELPKVLYFVPWKKPLTDPLAGKPPASVLDEVLSPIDREVFRRNERFTAAATAASAPAP</sequence>
<feature type="signal peptide" evidence="1">
    <location>
        <begin position="1"/>
        <end position="29"/>
    </location>
</feature>
<evidence type="ECO:0000313" key="2">
    <source>
        <dbReference type="EMBL" id="MCO5976146.1"/>
    </source>
</evidence>
<dbReference type="Proteomes" id="UP001204851">
    <property type="component" value="Unassembled WGS sequence"/>
</dbReference>
<keyword evidence="3" id="KW-1185">Reference proteome</keyword>
<feature type="chain" id="PRO_5047056166" evidence="1">
    <location>
        <begin position="30"/>
        <end position="102"/>
    </location>
</feature>
<dbReference type="EMBL" id="JAMXMC010000003">
    <property type="protein sequence ID" value="MCO5976146.1"/>
    <property type="molecule type" value="Genomic_DNA"/>
</dbReference>
<protein>
    <submittedName>
        <fullName evidence="2">Uncharacterized protein</fullName>
    </submittedName>
</protein>
<evidence type="ECO:0000256" key="1">
    <source>
        <dbReference type="SAM" id="SignalP"/>
    </source>
</evidence>
<evidence type="ECO:0000313" key="3">
    <source>
        <dbReference type="Proteomes" id="UP001204851"/>
    </source>
</evidence>
<gene>
    <name evidence="2" type="ORF">M0L44_05325</name>
</gene>
<dbReference type="RefSeq" id="WP_252768627.1">
    <property type="nucleotide sequence ID" value="NZ_JAMXMC010000003.1"/>
</dbReference>
<organism evidence="2 3">
    <name type="scientific">Ideonella oryzae</name>
    <dbReference type="NCBI Taxonomy" id="2937441"/>
    <lineage>
        <taxon>Bacteria</taxon>
        <taxon>Pseudomonadati</taxon>
        <taxon>Pseudomonadota</taxon>
        <taxon>Betaproteobacteria</taxon>
        <taxon>Burkholderiales</taxon>
        <taxon>Sphaerotilaceae</taxon>
        <taxon>Ideonella</taxon>
    </lineage>
</organism>
<keyword evidence="1" id="KW-0732">Signal</keyword>
<reference evidence="2 3" key="1">
    <citation type="submission" date="2022-06" db="EMBL/GenBank/DDBJ databases">
        <title>Ideonella sp. NS12-5 Genome sequencing and assembly.</title>
        <authorList>
            <person name="Jung Y."/>
        </authorList>
    </citation>
    <scope>NUCLEOTIDE SEQUENCE [LARGE SCALE GENOMIC DNA]</scope>
    <source>
        <strain evidence="2 3">NS12-5</strain>
    </source>
</reference>
<proteinExistence type="predicted"/>